<dbReference type="PROSITE" id="PS50105">
    <property type="entry name" value="SAM_DOMAIN"/>
    <property type="match status" value="3"/>
</dbReference>
<evidence type="ECO:0000313" key="7">
    <source>
        <dbReference type="Proteomes" id="UP001626550"/>
    </source>
</evidence>
<feature type="region of interest" description="Disordered" evidence="4">
    <location>
        <begin position="15"/>
        <end position="35"/>
    </location>
</feature>
<dbReference type="PANTHER" id="PTHR12587">
    <property type="entry name" value="LAR INTERACTING PROTEIN LIP -RELATED PROTEIN"/>
    <property type="match status" value="1"/>
</dbReference>
<feature type="region of interest" description="Disordered" evidence="4">
    <location>
        <begin position="61"/>
        <end position="113"/>
    </location>
</feature>
<comment type="similarity">
    <text evidence="1">Belongs to the liprin family. Liprin-alpha subfamily.</text>
</comment>
<dbReference type="AlphaFoldDB" id="A0ABD2QF45"/>
<dbReference type="Pfam" id="PF00536">
    <property type="entry name" value="SAM_1"/>
    <property type="match status" value="2"/>
</dbReference>
<sequence length="461" mass="51475">MYNLSGTFGRIFKRGWSGEATSPTSPVPRMHSVPPPPRHMLVRQNSANARFAGAQYGQRVQPISPDNVLPSSSPGLGHVLTPRATPTLSDSEGGSSSGGTLPSQHPPEERRRKRKEELLEEAMHVRLPFAQWNGPTIVAWLELWVGMPAWYVAACRTNIKSGSIMVALSEQEIQRELGISNPLHRLKLRLAIQEMVALTSPTPVPCPSTSRLAHGDMNHEWIGNVWLHNLGLHQYRPAFMECLVDARMLDHLTKRDLRTHLKMVDNLHRTSLLYGIVCLKRLGYNRQELDRRQRESVNKNNIDLLVWTNERVQCWLQQIGLREYAKNLLGTGIHGGVLGLHVELDANSLALLLQIPPSAQQARAILVRELQDLIQRFRASVPPAAATIGPAPHALQARAQQEQEARLMDNHQEVQVETNSSTLVRQQKQTTPTMDGNQGRGKKAPAPPAPRQGSQLSHPRM</sequence>
<evidence type="ECO:0000313" key="6">
    <source>
        <dbReference type="EMBL" id="KAL3318166.1"/>
    </source>
</evidence>
<dbReference type="Gene3D" id="1.10.150.50">
    <property type="entry name" value="Transcription Factor, Ets-1"/>
    <property type="match status" value="3"/>
</dbReference>
<dbReference type="InterPro" id="IPR037621">
    <property type="entry name" value="LIP-1_SAM_2"/>
</dbReference>
<keyword evidence="7" id="KW-1185">Reference proteome</keyword>
<evidence type="ECO:0000256" key="3">
    <source>
        <dbReference type="ARBA" id="ARBA00023054"/>
    </source>
</evidence>
<dbReference type="GO" id="GO:0005737">
    <property type="term" value="C:cytoplasm"/>
    <property type="evidence" value="ECO:0007669"/>
    <property type="project" value="UniProtKB-ARBA"/>
</dbReference>
<dbReference type="InterPro" id="IPR037620">
    <property type="entry name" value="LIP-1_SAM_1"/>
</dbReference>
<dbReference type="InterPro" id="IPR013761">
    <property type="entry name" value="SAM/pointed_sf"/>
</dbReference>
<protein>
    <submittedName>
        <fullName evidence="6">Liprin-alpha-2</fullName>
    </submittedName>
</protein>
<dbReference type="PANTHER" id="PTHR12587:SF20">
    <property type="entry name" value="LIPRIN-ALPHA, ISOFORM E"/>
    <property type="match status" value="1"/>
</dbReference>
<dbReference type="Pfam" id="PF07647">
    <property type="entry name" value="SAM_2"/>
    <property type="match status" value="1"/>
</dbReference>
<dbReference type="SMART" id="SM00454">
    <property type="entry name" value="SAM"/>
    <property type="match status" value="3"/>
</dbReference>
<feature type="compositionally biased region" description="Polar residues" evidence="4">
    <location>
        <begin position="415"/>
        <end position="436"/>
    </location>
</feature>
<gene>
    <name evidence="6" type="primary">PPFIA2_1</name>
    <name evidence="6" type="ORF">Ciccas_003179</name>
</gene>
<name>A0ABD2QF45_9PLAT</name>
<feature type="domain" description="SAM" evidence="5">
    <location>
        <begin position="132"/>
        <end position="198"/>
    </location>
</feature>
<dbReference type="CDD" id="cd09562">
    <property type="entry name" value="SAM_liprin-alpha1_2_3_4_repeat1"/>
    <property type="match status" value="1"/>
</dbReference>
<evidence type="ECO:0000256" key="1">
    <source>
        <dbReference type="ARBA" id="ARBA00007026"/>
    </source>
</evidence>
<feature type="region of interest" description="Disordered" evidence="4">
    <location>
        <begin position="411"/>
        <end position="461"/>
    </location>
</feature>
<feature type="compositionally biased region" description="Polar residues" evidence="4">
    <location>
        <begin position="452"/>
        <end position="461"/>
    </location>
</feature>
<evidence type="ECO:0000256" key="4">
    <source>
        <dbReference type="SAM" id="MobiDB-lite"/>
    </source>
</evidence>
<keyword evidence="2" id="KW-0677">Repeat</keyword>
<organism evidence="6 7">
    <name type="scientific">Cichlidogyrus casuarinus</name>
    <dbReference type="NCBI Taxonomy" id="1844966"/>
    <lineage>
        <taxon>Eukaryota</taxon>
        <taxon>Metazoa</taxon>
        <taxon>Spiralia</taxon>
        <taxon>Lophotrochozoa</taxon>
        <taxon>Platyhelminthes</taxon>
        <taxon>Monogenea</taxon>
        <taxon>Monopisthocotylea</taxon>
        <taxon>Dactylogyridea</taxon>
        <taxon>Ancyrocephalidae</taxon>
        <taxon>Cichlidogyrus</taxon>
    </lineage>
</organism>
<dbReference type="EMBL" id="JBJKFK010000280">
    <property type="protein sequence ID" value="KAL3318166.1"/>
    <property type="molecule type" value="Genomic_DNA"/>
</dbReference>
<feature type="domain" description="SAM" evidence="5">
    <location>
        <begin position="226"/>
        <end position="282"/>
    </location>
</feature>
<evidence type="ECO:0000256" key="2">
    <source>
        <dbReference type="ARBA" id="ARBA00022737"/>
    </source>
</evidence>
<reference evidence="6 7" key="1">
    <citation type="submission" date="2024-11" db="EMBL/GenBank/DDBJ databases">
        <title>Adaptive evolution of stress response genes in parasites aligns with host niche diversity.</title>
        <authorList>
            <person name="Hahn C."/>
            <person name="Resl P."/>
        </authorList>
    </citation>
    <scope>NUCLEOTIDE SEQUENCE [LARGE SCALE GENOMIC DNA]</scope>
    <source>
        <strain evidence="6">EGGRZ-B1_66</strain>
        <tissue evidence="6">Body</tissue>
    </source>
</reference>
<dbReference type="InterPro" id="IPR001660">
    <property type="entry name" value="SAM"/>
</dbReference>
<evidence type="ECO:0000259" key="5">
    <source>
        <dbReference type="PROSITE" id="PS50105"/>
    </source>
</evidence>
<feature type="domain" description="SAM" evidence="5">
    <location>
        <begin position="307"/>
        <end position="376"/>
    </location>
</feature>
<dbReference type="Proteomes" id="UP001626550">
    <property type="component" value="Unassembled WGS sequence"/>
</dbReference>
<comment type="caution">
    <text evidence="6">The sequence shown here is derived from an EMBL/GenBank/DDBJ whole genome shotgun (WGS) entry which is preliminary data.</text>
</comment>
<dbReference type="CDD" id="cd09565">
    <property type="entry name" value="SAM_liprin-alpha1_2_3_4_repeat2"/>
    <property type="match status" value="1"/>
</dbReference>
<keyword evidence="3" id="KW-0175">Coiled coil</keyword>
<dbReference type="SUPFAM" id="SSF47769">
    <property type="entry name" value="SAM/Pointed domain"/>
    <property type="match status" value="3"/>
</dbReference>
<proteinExistence type="inferred from homology"/>
<accession>A0ABD2QF45</accession>
<dbReference type="InterPro" id="IPR029515">
    <property type="entry name" value="Liprin"/>
</dbReference>